<feature type="compositionally biased region" description="Basic and acidic residues" evidence="1">
    <location>
        <begin position="478"/>
        <end position="493"/>
    </location>
</feature>
<dbReference type="AlphaFoldDB" id="A0A9P8XX51"/>
<dbReference type="GeneID" id="70184918"/>
<protein>
    <recommendedName>
        <fullName evidence="2">JmjC domain-containing protein</fullName>
    </recommendedName>
</protein>
<dbReference type="SMART" id="SM00558">
    <property type="entry name" value="JmjC"/>
    <property type="match status" value="1"/>
</dbReference>
<evidence type="ECO:0000313" key="3">
    <source>
        <dbReference type="EMBL" id="KAH7021531.1"/>
    </source>
</evidence>
<dbReference type="SUPFAM" id="SSF82199">
    <property type="entry name" value="SET domain"/>
    <property type="match status" value="1"/>
</dbReference>
<feature type="region of interest" description="Disordered" evidence="1">
    <location>
        <begin position="52"/>
        <end position="129"/>
    </location>
</feature>
<feature type="compositionally biased region" description="Polar residues" evidence="1">
    <location>
        <begin position="100"/>
        <end position="109"/>
    </location>
</feature>
<dbReference type="InterPro" id="IPR046341">
    <property type="entry name" value="SET_dom_sf"/>
</dbReference>
<accession>A0A9P8XX51</accession>
<dbReference type="Proteomes" id="UP000756346">
    <property type="component" value="Unassembled WGS sequence"/>
</dbReference>
<dbReference type="RefSeq" id="XP_046007732.1">
    <property type="nucleotide sequence ID" value="XM_046155372.1"/>
</dbReference>
<dbReference type="Gene3D" id="2.170.270.10">
    <property type="entry name" value="SET domain"/>
    <property type="match status" value="1"/>
</dbReference>
<dbReference type="Gene3D" id="2.60.120.650">
    <property type="entry name" value="Cupin"/>
    <property type="match status" value="1"/>
</dbReference>
<feature type="compositionally biased region" description="Polar residues" evidence="1">
    <location>
        <begin position="428"/>
        <end position="459"/>
    </location>
</feature>
<dbReference type="SUPFAM" id="SSF51197">
    <property type="entry name" value="Clavaminate synthase-like"/>
    <property type="match status" value="1"/>
</dbReference>
<dbReference type="PROSITE" id="PS51184">
    <property type="entry name" value="JMJC"/>
    <property type="match status" value="1"/>
</dbReference>
<dbReference type="EMBL" id="JAGTJQ010000010">
    <property type="protein sequence ID" value="KAH7021531.1"/>
    <property type="molecule type" value="Genomic_DNA"/>
</dbReference>
<sequence length="957" mass="106407">MMAVLVYRATELAGHITQFVSELDATTHAGLINALTGACDALTRLAATTNDEVATTNDERPAQNSGRKRKRLSDASQYVTPYVTECPEDDNPQPLPSKTIHVSASSTHDPSPEATRQKPQPEAGYEVHRSSHSFTIEKEEMGENLVASLEKVALQPGYHGLSRVADLPTINWPDLFATVAQVEHDLLSVRFATHKTPGRVHLYRGESKAFEAPNFADRAVPPSDDDVRAYLDEIFTSIPVEEVPYYVGPLLFDSHVDDMLFPGRALLPPHFPDVPGVNSTYMHAGNRNSGTAFHCEDGTMRSVNLTLLGWNIWILVAVHHTSKLESFLLDKSRPRTSCDQSIRHENIILSPNVLQTAGIDFVVLLAGPSDLVETQPRQYHWVINYSTVVKMANNFLRPGERALPDSISLCDQCGLAPVQPHFDQITLVQTKRNNTRQRTQVTETMPPSKPTTRTSSASQHSKEHAPLSKGTKPKPRPKPKEANSAEQKIRPDESASQETWAAYINGKAMLYTRIEHTFEKAEAFHLVQALNSDLAVHSLTAVVRGWRARSSAIISHHATLSQTIQAIVNFESKAIYSEVIRGLLLVDFSIKVNELAHGRTRLQDVDWKRVQDSCPVASGMPIRKLRQWRELGQKLDRYPAGILCAITGLSAAPFHLSLQSLAGLTEVKLLTSILASGEGIPSRILELGDYVVESFRQGRDLDEFGWESPDAPGLDQLSEAEVLKWLHRFPIVQECYYEPGRFDKQEKPENWPGKWPADPMTGEAFEQQCCYCSSASCTCIELVRPSHTAHDRPCSSCLPETCGCDHQHLRGGHYLLRSLTVRDCERKGQGLFVVGQPGHTIFHKDDVLGELTGELVPPGTFSTNWGAEMATDIVKHDIKPAVCVAQLRYAEAGNRLRKVNHCCHLPPARFSGAMVSERFRILLLANKDLYEGEEVTVTYQEGKPSFDCFCAQCQPNR</sequence>
<dbReference type="InterPro" id="IPR003347">
    <property type="entry name" value="JmjC_dom"/>
</dbReference>
<proteinExistence type="predicted"/>
<name>A0A9P8XX51_9PEZI</name>
<reference evidence="3" key="1">
    <citation type="journal article" date="2021" name="Nat. Commun.">
        <title>Genetic determinants of endophytism in the Arabidopsis root mycobiome.</title>
        <authorList>
            <person name="Mesny F."/>
            <person name="Miyauchi S."/>
            <person name="Thiergart T."/>
            <person name="Pickel B."/>
            <person name="Atanasova L."/>
            <person name="Karlsson M."/>
            <person name="Huettel B."/>
            <person name="Barry K.W."/>
            <person name="Haridas S."/>
            <person name="Chen C."/>
            <person name="Bauer D."/>
            <person name="Andreopoulos W."/>
            <person name="Pangilinan J."/>
            <person name="LaButti K."/>
            <person name="Riley R."/>
            <person name="Lipzen A."/>
            <person name="Clum A."/>
            <person name="Drula E."/>
            <person name="Henrissat B."/>
            <person name="Kohler A."/>
            <person name="Grigoriev I.V."/>
            <person name="Martin F.M."/>
            <person name="Hacquard S."/>
        </authorList>
    </citation>
    <scope>NUCLEOTIDE SEQUENCE</scope>
    <source>
        <strain evidence="3">MPI-CAGE-CH-0230</strain>
    </source>
</reference>
<dbReference type="OrthoDB" id="1678912at2759"/>
<gene>
    <name evidence="3" type="ORF">B0I36DRAFT_334631</name>
</gene>
<evidence type="ECO:0000259" key="2">
    <source>
        <dbReference type="PROSITE" id="PS51184"/>
    </source>
</evidence>
<keyword evidence="4" id="KW-1185">Reference proteome</keyword>
<feature type="domain" description="JmjC" evidence="2">
    <location>
        <begin position="227"/>
        <end position="412"/>
    </location>
</feature>
<evidence type="ECO:0000313" key="4">
    <source>
        <dbReference type="Proteomes" id="UP000756346"/>
    </source>
</evidence>
<comment type="caution">
    <text evidence="3">The sequence shown here is derived from an EMBL/GenBank/DDBJ whole genome shotgun (WGS) entry which is preliminary data.</text>
</comment>
<organism evidence="3 4">
    <name type="scientific">Microdochium trichocladiopsis</name>
    <dbReference type="NCBI Taxonomy" id="1682393"/>
    <lineage>
        <taxon>Eukaryota</taxon>
        <taxon>Fungi</taxon>
        <taxon>Dikarya</taxon>
        <taxon>Ascomycota</taxon>
        <taxon>Pezizomycotina</taxon>
        <taxon>Sordariomycetes</taxon>
        <taxon>Xylariomycetidae</taxon>
        <taxon>Xylariales</taxon>
        <taxon>Microdochiaceae</taxon>
        <taxon>Microdochium</taxon>
    </lineage>
</organism>
<feature type="region of interest" description="Disordered" evidence="1">
    <location>
        <begin position="428"/>
        <end position="497"/>
    </location>
</feature>
<dbReference type="Pfam" id="PF02373">
    <property type="entry name" value="JmjC"/>
    <property type="match status" value="1"/>
</dbReference>
<evidence type="ECO:0000256" key="1">
    <source>
        <dbReference type="SAM" id="MobiDB-lite"/>
    </source>
</evidence>